<dbReference type="Pfam" id="PF01740">
    <property type="entry name" value="STAS"/>
    <property type="match status" value="1"/>
</dbReference>
<dbReference type="CDD" id="cd07043">
    <property type="entry name" value="STAS_anti-anti-sigma_factors"/>
    <property type="match status" value="1"/>
</dbReference>
<dbReference type="AlphaFoldDB" id="A0A5S9PW47"/>
<proteinExistence type="predicted"/>
<feature type="domain" description="STAS" evidence="1">
    <location>
        <begin position="41"/>
        <end position="95"/>
    </location>
</feature>
<sequence length="154" mass="16988">MSIPESLPAPSTQRVYRPDPTSFDLREEHHRATFSACQLPPSKVLVTIHGEIDATNSCALARYVERRIFGSRQLILDLQTVEFFAASGFAALSNINVMCSRVGVPWSLLAGPHVGRLLRICDPARELPVARDPSAAKYLRTRPGDRKLLVGGNH</sequence>
<name>A0A5S9PW47_MYCVN</name>
<keyword evidence="3" id="KW-1185">Reference proteome</keyword>
<reference evidence="2 3" key="1">
    <citation type="submission" date="2019-11" db="EMBL/GenBank/DDBJ databases">
        <authorList>
            <person name="Holert J."/>
        </authorList>
    </citation>
    <scope>NUCLEOTIDE SEQUENCE [LARGE SCALE GENOMIC DNA]</scope>
    <source>
        <strain evidence="2">BC8_1</strain>
    </source>
</reference>
<evidence type="ECO:0000259" key="1">
    <source>
        <dbReference type="PROSITE" id="PS50801"/>
    </source>
</evidence>
<dbReference type="InterPro" id="IPR036513">
    <property type="entry name" value="STAS_dom_sf"/>
</dbReference>
<protein>
    <recommendedName>
        <fullName evidence="1">STAS domain-containing protein</fullName>
    </recommendedName>
</protein>
<dbReference type="Proteomes" id="UP000430146">
    <property type="component" value="Unassembled WGS sequence"/>
</dbReference>
<dbReference type="PROSITE" id="PS50801">
    <property type="entry name" value="STAS"/>
    <property type="match status" value="1"/>
</dbReference>
<organism evidence="2 3">
    <name type="scientific">Mycolicibacterium vanbaalenii</name>
    <name type="common">Mycobacterium vanbaalenii</name>
    <dbReference type="NCBI Taxonomy" id="110539"/>
    <lineage>
        <taxon>Bacteria</taxon>
        <taxon>Bacillati</taxon>
        <taxon>Actinomycetota</taxon>
        <taxon>Actinomycetes</taxon>
        <taxon>Mycobacteriales</taxon>
        <taxon>Mycobacteriaceae</taxon>
        <taxon>Mycolicibacterium</taxon>
    </lineage>
</organism>
<accession>A0A5S9PW47</accession>
<dbReference type="SUPFAM" id="SSF52091">
    <property type="entry name" value="SpoIIaa-like"/>
    <property type="match status" value="1"/>
</dbReference>
<dbReference type="InterPro" id="IPR002645">
    <property type="entry name" value="STAS_dom"/>
</dbReference>
<evidence type="ECO:0000313" key="2">
    <source>
        <dbReference type="EMBL" id="CAA0108695.1"/>
    </source>
</evidence>
<dbReference type="RefSeq" id="WP_159230057.1">
    <property type="nucleotide sequence ID" value="NZ_CACSIP010000012.1"/>
</dbReference>
<evidence type="ECO:0000313" key="3">
    <source>
        <dbReference type="Proteomes" id="UP000430146"/>
    </source>
</evidence>
<dbReference type="Gene3D" id="3.30.750.24">
    <property type="entry name" value="STAS domain"/>
    <property type="match status" value="1"/>
</dbReference>
<dbReference type="OrthoDB" id="3697150at2"/>
<dbReference type="EMBL" id="CACSIP010000012">
    <property type="protein sequence ID" value="CAA0108695.1"/>
    <property type="molecule type" value="Genomic_DNA"/>
</dbReference>
<gene>
    <name evidence="2" type="ORF">AELLOGFF_00626</name>
</gene>